<dbReference type="AlphaFoldDB" id="A0A952FLZ8"/>
<comment type="caution">
    <text evidence="2">The sequence shown here is derived from an EMBL/GenBank/DDBJ whole genome shotgun (WGS) entry which is preliminary data.</text>
</comment>
<accession>A0A952FLZ8</accession>
<dbReference type="Proteomes" id="UP000700706">
    <property type="component" value="Unassembled WGS sequence"/>
</dbReference>
<dbReference type="SUPFAM" id="SSF51658">
    <property type="entry name" value="Xylose isomerase-like"/>
    <property type="match status" value="1"/>
</dbReference>
<protein>
    <submittedName>
        <fullName evidence="2">Sugar phosphate isomerase/epimerase</fullName>
    </submittedName>
</protein>
<dbReference type="GO" id="GO:0016853">
    <property type="term" value="F:isomerase activity"/>
    <property type="evidence" value="ECO:0007669"/>
    <property type="project" value="UniProtKB-KW"/>
</dbReference>
<proteinExistence type="predicted"/>
<keyword evidence="2" id="KW-0413">Isomerase</keyword>
<dbReference type="PANTHER" id="PTHR12110:SF41">
    <property type="entry name" value="INOSOSE DEHYDRATASE"/>
    <property type="match status" value="1"/>
</dbReference>
<feature type="domain" description="Xylose isomerase-like TIM barrel" evidence="1">
    <location>
        <begin position="22"/>
        <end position="269"/>
    </location>
</feature>
<dbReference type="InterPro" id="IPR036237">
    <property type="entry name" value="Xyl_isomerase-like_sf"/>
</dbReference>
<reference evidence="2" key="1">
    <citation type="submission" date="2020-06" db="EMBL/GenBank/DDBJ databases">
        <title>Stable isotope informed genome-resolved metagenomics uncovers potential trophic interactions in rhizosphere soil.</title>
        <authorList>
            <person name="Starr E.P."/>
            <person name="Shi S."/>
            <person name="Blazewicz S.J."/>
            <person name="Koch B.J."/>
            <person name="Probst A.J."/>
            <person name="Hungate B.A."/>
            <person name="Pett-Ridge J."/>
            <person name="Firestone M.K."/>
            <person name="Banfield J.F."/>
        </authorList>
    </citation>
    <scope>NUCLEOTIDE SEQUENCE</scope>
    <source>
        <strain evidence="2">YM_69_17</strain>
    </source>
</reference>
<evidence type="ECO:0000259" key="1">
    <source>
        <dbReference type="Pfam" id="PF01261"/>
    </source>
</evidence>
<sequence length="288" mass="31996">MKYGFNLLLWTGHVTDEHAPLLKAIRETGYDSIEVPVFEGTPDHYAKLGEQLAALGFDVTTVSVLGAGHNCLSDDRAEREAALDRTKWVIDCTKALGGSIVAGPMHSQLGHFTGHGPTAEERRRGIEFNRRAGDHAQRHGVRFALEALNRFECYFLNTMEQLAEYLDEVDHPAVKGMYDTFHANIEEKDPVAAIGAIWRHMIHVHISENDRGTPGKGHVPWAATYKALRDAGYDGRLTIEAFGRGVPALAAATRVWRDFFPNEEEVYRSGFAHMTRGWADAGADRSGR</sequence>
<dbReference type="InterPro" id="IPR013022">
    <property type="entry name" value="Xyl_isomerase-like_TIM-brl"/>
</dbReference>
<dbReference type="PANTHER" id="PTHR12110">
    <property type="entry name" value="HYDROXYPYRUVATE ISOMERASE"/>
    <property type="match status" value="1"/>
</dbReference>
<dbReference type="Gene3D" id="3.20.20.150">
    <property type="entry name" value="Divalent-metal-dependent TIM barrel enzymes"/>
    <property type="match status" value="1"/>
</dbReference>
<dbReference type="EMBL" id="JAEKLZ010000284">
    <property type="protein sequence ID" value="MBW8727543.1"/>
    <property type="molecule type" value="Genomic_DNA"/>
</dbReference>
<evidence type="ECO:0000313" key="2">
    <source>
        <dbReference type="EMBL" id="MBW8727543.1"/>
    </source>
</evidence>
<organism evidence="2 3">
    <name type="scientific">Inquilinus limosus</name>
    <dbReference type="NCBI Taxonomy" id="171674"/>
    <lineage>
        <taxon>Bacteria</taxon>
        <taxon>Pseudomonadati</taxon>
        <taxon>Pseudomonadota</taxon>
        <taxon>Alphaproteobacteria</taxon>
        <taxon>Rhodospirillales</taxon>
        <taxon>Rhodospirillaceae</taxon>
        <taxon>Inquilinus</taxon>
    </lineage>
</organism>
<evidence type="ECO:0000313" key="3">
    <source>
        <dbReference type="Proteomes" id="UP000700706"/>
    </source>
</evidence>
<gene>
    <name evidence="2" type="ORF">JF625_20625</name>
</gene>
<name>A0A952FLZ8_9PROT</name>
<dbReference type="Pfam" id="PF01261">
    <property type="entry name" value="AP_endonuc_2"/>
    <property type="match status" value="1"/>
</dbReference>
<dbReference type="InterPro" id="IPR050312">
    <property type="entry name" value="IolE/XylAMocC-like"/>
</dbReference>